<evidence type="ECO:0000259" key="7">
    <source>
        <dbReference type="Pfam" id="PF04182"/>
    </source>
</evidence>
<dbReference type="CDD" id="cd16169">
    <property type="entry name" value="Tau138_eWH"/>
    <property type="match status" value="1"/>
</dbReference>
<evidence type="ECO:0000256" key="6">
    <source>
        <dbReference type="SAM" id="MobiDB-lite"/>
    </source>
</evidence>
<evidence type="ECO:0000256" key="3">
    <source>
        <dbReference type="ARBA" id="ARBA00023125"/>
    </source>
</evidence>
<evidence type="ECO:0000256" key="1">
    <source>
        <dbReference type="ARBA" id="ARBA00004123"/>
    </source>
</evidence>
<feature type="region of interest" description="Disordered" evidence="6">
    <location>
        <begin position="997"/>
        <end position="1017"/>
    </location>
</feature>
<feature type="compositionally biased region" description="Polar residues" evidence="6">
    <location>
        <begin position="774"/>
        <end position="794"/>
    </location>
</feature>
<dbReference type="InterPro" id="IPR046488">
    <property type="entry name" value="Sfc3/Tfc3_C"/>
</dbReference>
<sequence length="1716" mass="191798">MVRSLQGLVNFVLNEVALCGSQGATLSDFLQAIDDYYRPAHDQDQHSHQNVDRRFQGKVWSWLTRNPEVSVGKNKEFNHLTLQDLEKLQAEVPESAATDEPEENGQDPGISDQLPPVPIPSAPEVRMFVSEKRTWLAVTGHEPDETRVPSSEYGLLSIIASAKADGIPQTELIRRSGQDKRSVPKRTDALQRKGYIEKRNIQVRGSRTSLCIARRFANAATEEQDDSTGEKRVMMDFDSFTDNLFKTLKEFRLISRNDLKEALGFEDLWHWRILSRALRKFERIGVLQRVRAKSQYSRYHPCVRLLRDPTPLDLEMFHEYSRDALSRSMAGEADMEDDEDLGPGGSANQGDQSENQTVIQEKGHVVGGGIFEIVDKAGTAGITNLQLNRALYGHFYKRPAEALVSRLVNCWQISQPPQLRHFSIVRDTDVQKTILYYVHYSFRHFEKRVENGTAFWEAVVCSSDKVKPSGPPIPAIDAPVDLDEHGLPRTLPFGLQKNGNVSLFEGLAVCKPTDYSLTRKDPMPFLKPDGSYCIASGSKPPPGCTQYLSIKPHGVGRPKGSLNKQPRAPKRKRMYSIEPTATSPEAGDVAVATPEVEEGGECTRVRDSEATIPARKKGKWAHIAHLPQKERFEAMGMDESWTEYSALVMDKPTPGVIAIFKSPKLAELPWFTSDEDNPSGDEREAQMPDRDVMSDAPRIESTAAPRRRSVSKRPVSPGSSGTGAEAEGRLVQNQRRKSVPEMTETPDSTDAPTTSKRRGGARTAKAAANAAATDSQASVSLRLATSPQPSSPANGKSARTHSLDEPDEGSNKRRRVKPSMNPAASLAGKGDASQLMPPPPPKADTPKQKSPSVRGIPSIGRKPAKRASSASTRPHGLTERSGTVNILRRNIVMEIVEAAGGAYPAGNEIWYPFTSKWSELNYKERPDTRTIRVAVKQLVDSGKLRRMTFSGKDPKGVMVTKDLLLKPDMSTDDPIVKEMQEKLLSYDRVDASHIFSPQVPTSAPMRKNTRHADSPLKGGQIKKVLPVISHATVQIQRKPAFVLIEEKRKAQRLERELQKRLAMEMEGYAIFEAQGSGVRRLMSLNRPIGMGLNTWRYQDNPAISRRLNKTMTTIGPMAMMMNPDQVFDPTNGTFGTRAVMSEKRKGKKAKFFTSSDPEAAMDDLLGLIETIHGKAQPNSSNPEDAAAERNYTFFQTVDKVSKWEVFYEDVFNADLNGMPFIDLTVDPRCFQAAPIEPRSRFYASGKYRTILPANATYGGQFEFSANIQTSDGYQIQESWPAPRRPRVLATLPDSTIRKFMVAIVVVRTLAGGNEGKTVEWELVQKAFPKADLEFVQVHGKSIIARNRMEILKMQRDFQELFLEAYEKDAVPPIDYDDLPGYDWSTVVEWATIELEFSTSEKAPTLPATRKQFDSVFQLREDVTDVSHELFFTGTGTTILNKRHLMTRIPFVVEQPRKPVPQQKQNVANLEVAKTWVRANVLTPDDRTNKGRPIPGRNYTTHDAFTRALERRGAIDSEQLRQAAAFKANVLDPAFQKGETIKISYHASDGDSLAVEELIAHNRVEVVPVDPPRLKFGLTDGGYLTRQMDKNRLRFDLEVHPLPTYYWGNPIQEAVSNTPPPVPQADRKIPLWFDIHGCLLREMWEKCVALVIGAVLLRPGVDAQNIAAMIKPTLSAWEISLLLEEWMVKVGAVRRCGEGDEARWTTTESWWYVLAGG</sequence>
<comment type="caution">
    <text evidence="9">The sequence shown here is derived from an EMBL/GenBank/DDBJ whole genome shotgun (WGS) entry which is preliminary data.</text>
</comment>
<dbReference type="PANTHER" id="PTHR15180:SF1">
    <property type="entry name" value="GENERAL TRANSCRIPTION FACTOR 3C POLYPEPTIDE 1"/>
    <property type="match status" value="1"/>
</dbReference>
<name>A0A9W9P7R9_9EURO</name>
<evidence type="ECO:0000313" key="9">
    <source>
        <dbReference type="EMBL" id="KAJ5239265.1"/>
    </source>
</evidence>
<evidence type="ECO:0000313" key="10">
    <source>
        <dbReference type="Proteomes" id="UP001150941"/>
    </source>
</evidence>
<feature type="compositionally biased region" description="Polar residues" evidence="6">
    <location>
        <begin position="745"/>
        <end position="754"/>
    </location>
</feature>
<evidence type="ECO:0000256" key="5">
    <source>
        <dbReference type="ARBA" id="ARBA00023242"/>
    </source>
</evidence>
<evidence type="ECO:0000256" key="4">
    <source>
        <dbReference type="ARBA" id="ARBA00023163"/>
    </source>
</evidence>
<comment type="subcellular location">
    <subcellularLocation>
        <location evidence="1">Nucleus</location>
    </subcellularLocation>
</comment>
<dbReference type="Proteomes" id="UP001150941">
    <property type="component" value="Unassembled WGS sequence"/>
</dbReference>
<organism evidence="9 10">
    <name type="scientific">Penicillium chermesinum</name>
    <dbReference type="NCBI Taxonomy" id="63820"/>
    <lineage>
        <taxon>Eukaryota</taxon>
        <taxon>Fungi</taxon>
        <taxon>Dikarya</taxon>
        <taxon>Ascomycota</taxon>
        <taxon>Pezizomycotina</taxon>
        <taxon>Eurotiomycetes</taxon>
        <taxon>Eurotiomycetidae</taxon>
        <taxon>Eurotiales</taxon>
        <taxon>Aspergillaceae</taxon>
        <taxon>Penicillium</taxon>
    </lineage>
</organism>
<dbReference type="EMBL" id="JAPQKS010000003">
    <property type="protein sequence ID" value="KAJ5239265.1"/>
    <property type="molecule type" value="Genomic_DNA"/>
</dbReference>
<dbReference type="GO" id="GO:0006384">
    <property type="term" value="P:transcription initiation at RNA polymerase III promoter"/>
    <property type="evidence" value="ECO:0007669"/>
    <property type="project" value="InterPro"/>
</dbReference>
<feature type="compositionally biased region" description="Low complexity" evidence="6">
    <location>
        <begin position="761"/>
        <end position="773"/>
    </location>
</feature>
<dbReference type="GO" id="GO:0042791">
    <property type="term" value="P:5S class rRNA transcription by RNA polymerase III"/>
    <property type="evidence" value="ECO:0007669"/>
    <property type="project" value="TreeGrafter"/>
</dbReference>
<dbReference type="InterPro" id="IPR007309">
    <property type="entry name" value="TFIIIC_Bblock-bd"/>
</dbReference>
<evidence type="ECO:0000256" key="2">
    <source>
        <dbReference type="ARBA" id="ARBA00022553"/>
    </source>
</evidence>
<dbReference type="GeneID" id="83200484"/>
<dbReference type="OrthoDB" id="5403573at2759"/>
<feature type="compositionally biased region" description="Basic and acidic residues" evidence="6">
    <location>
        <begin position="680"/>
        <end position="693"/>
    </location>
</feature>
<keyword evidence="10" id="KW-1185">Reference proteome</keyword>
<keyword evidence="4" id="KW-0804">Transcription</keyword>
<evidence type="ECO:0000259" key="8">
    <source>
        <dbReference type="Pfam" id="PF20222"/>
    </source>
</evidence>
<feature type="region of interest" description="Disordered" evidence="6">
    <location>
        <begin position="551"/>
        <end position="573"/>
    </location>
</feature>
<keyword evidence="3" id="KW-0238">DNA-binding</keyword>
<dbReference type="RefSeq" id="XP_058332184.1">
    <property type="nucleotide sequence ID" value="XM_058473181.1"/>
</dbReference>
<feature type="region of interest" description="Disordered" evidence="6">
    <location>
        <begin position="92"/>
        <end position="121"/>
    </location>
</feature>
<feature type="region of interest" description="Disordered" evidence="6">
    <location>
        <begin position="670"/>
        <end position="881"/>
    </location>
</feature>
<protein>
    <submittedName>
        <fullName evidence="9">B-block binding subunit of TFIIIC</fullName>
    </submittedName>
</protein>
<dbReference type="InterPro" id="IPR044210">
    <property type="entry name" value="Tfc3-like"/>
</dbReference>
<keyword evidence="2" id="KW-0597">Phosphoprotein</keyword>
<dbReference type="PANTHER" id="PTHR15180">
    <property type="entry name" value="GENERAL TRANSCRIPTION FACTOR 3C POLYPEPTIDE 1"/>
    <property type="match status" value="1"/>
</dbReference>
<gene>
    <name evidence="9" type="ORF">N7468_003884</name>
</gene>
<dbReference type="Pfam" id="PF04182">
    <property type="entry name" value="B-block_TFIIIC"/>
    <property type="match status" value="1"/>
</dbReference>
<reference evidence="9" key="1">
    <citation type="submission" date="2022-11" db="EMBL/GenBank/DDBJ databases">
        <authorList>
            <person name="Petersen C."/>
        </authorList>
    </citation>
    <scope>NUCLEOTIDE SEQUENCE</scope>
    <source>
        <strain evidence="9">IBT 19713</strain>
    </source>
</reference>
<proteinExistence type="predicted"/>
<feature type="domain" description="Transcription factor tau subunit sfc3/Tfc3 C-terminal" evidence="8">
    <location>
        <begin position="1287"/>
        <end position="1488"/>
    </location>
</feature>
<dbReference type="InterPro" id="IPR035625">
    <property type="entry name" value="Tfc3-like_eWH"/>
</dbReference>
<reference evidence="9" key="2">
    <citation type="journal article" date="2023" name="IMA Fungus">
        <title>Comparative genomic study of the Penicillium genus elucidates a diverse pangenome and 15 lateral gene transfer events.</title>
        <authorList>
            <person name="Petersen C."/>
            <person name="Sorensen T."/>
            <person name="Nielsen M.R."/>
            <person name="Sondergaard T.E."/>
            <person name="Sorensen J.L."/>
            <person name="Fitzpatrick D.A."/>
            <person name="Frisvad J.C."/>
            <person name="Nielsen K.L."/>
        </authorList>
    </citation>
    <scope>NUCLEOTIDE SEQUENCE</scope>
    <source>
        <strain evidence="9">IBT 19713</strain>
    </source>
</reference>
<feature type="domain" description="B-block binding subunit of TFIIIC" evidence="7">
    <location>
        <begin position="151"/>
        <end position="217"/>
    </location>
</feature>
<dbReference type="GO" id="GO:0000127">
    <property type="term" value="C:transcription factor TFIIIC complex"/>
    <property type="evidence" value="ECO:0007669"/>
    <property type="project" value="InterPro"/>
</dbReference>
<dbReference type="Pfam" id="PF20222">
    <property type="entry name" value="DUF6581"/>
    <property type="match status" value="1"/>
</dbReference>
<feature type="region of interest" description="Disordered" evidence="6">
    <location>
        <begin position="328"/>
        <end position="355"/>
    </location>
</feature>
<keyword evidence="5" id="KW-0539">Nucleus</keyword>
<accession>A0A9W9P7R9</accession>
<dbReference type="GO" id="GO:0003677">
    <property type="term" value="F:DNA binding"/>
    <property type="evidence" value="ECO:0007669"/>
    <property type="project" value="UniProtKB-KW"/>
</dbReference>
<dbReference type="GO" id="GO:0005634">
    <property type="term" value="C:nucleus"/>
    <property type="evidence" value="ECO:0007669"/>
    <property type="project" value="UniProtKB-SubCell"/>
</dbReference>